<dbReference type="Proteomes" id="UP000075604">
    <property type="component" value="Unassembled WGS sequence"/>
</dbReference>
<evidence type="ECO:0000313" key="2">
    <source>
        <dbReference type="EMBL" id="KYF57782.1"/>
    </source>
</evidence>
<evidence type="ECO:0000313" key="3">
    <source>
        <dbReference type="Proteomes" id="UP000075604"/>
    </source>
</evidence>
<gene>
    <name evidence="2" type="ORF">BE04_39485</name>
</gene>
<protein>
    <submittedName>
        <fullName evidence="2">Uncharacterized protein</fullName>
    </submittedName>
</protein>
<feature type="region of interest" description="Disordered" evidence="1">
    <location>
        <begin position="145"/>
        <end position="206"/>
    </location>
</feature>
<comment type="caution">
    <text evidence="2">The sequence shown here is derived from an EMBL/GenBank/DDBJ whole genome shotgun (WGS) entry which is preliminary data.</text>
</comment>
<accession>A0A150PQ47</accession>
<name>A0A150PQ47_SORCE</name>
<organism evidence="2 3">
    <name type="scientific">Sorangium cellulosum</name>
    <name type="common">Polyangium cellulosum</name>
    <dbReference type="NCBI Taxonomy" id="56"/>
    <lineage>
        <taxon>Bacteria</taxon>
        <taxon>Pseudomonadati</taxon>
        <taxon>Myxococcota</taxon>
        <taxon>Polyangia</taxon>
        <taxon>Polyangiales</taxon>
        <taxon>Polyangiaceae</taxon>
        <taxon>Sorangium</taxon>
    </lineage>
</organism>
<proteinExistence type="predicted"/>
<dbReference type="AlphaFoldDB" id="A0A150PQ47"/>
<feature type="region of interest" description="Disordered" evidence="1">
    <location>
        <begin position="1"/>
        <end position="25"/>
    </location>
</feature>
<evidence type="ECO:0000256" key="1">
    <source>
        <dbReference type="SAM" id="MobiDB-lite"/>
    </source>
</evidence>
<sequence length="206" mass="21895">MVPSCGLRATDTSRHHVPSGGYQRKGDVRAPRNFTKGNAEVLRFGGFAAKDERRGSGEDEAPVGFSLADATTSNPKRRILSANDQIAWLGEFLADARRMLALRSAGHTFGAAAGRMGLSTSNIFARCKRLGLPLAKRAGVSLWPKPREAGPPLRSNVAITERPPGPSSGTQLKKRSDARIAPVASPSNSVSGGRRRLTGLRGGRVD</sequence>
<reference evidence="2 3" key="1">
    <citation type="submission" date="2014-02" db="EMBL/GenBank/DDBJ databases">
        <title>The small core and large imbalanced accessory genome model reveals a collaborative survival strategy of Sorangium cellulosum strains in nature.</title>
        <authorList>
            <person name="Han K."/>
            <person name="Peng R."/>
            <person name="Blom J."/>
            <person name="Li Y.-Z."/>
        </authorList>
    </citation>
    <scope>NUCLEOTIDE SEQUENCE [LARGE SCALE GENOMIC DNA]</scope>
    <source>
        <strain evidence="2 3">So0157-18</strain>
    </source>
</reference>
<dbReference type="EMBL" id="JELX01001754">
    <property type="protein sequence ID" value="KYF57782.1"/>
    <property type="molecule type" value="Genomic_DNA"/>
</dbReference>